<dbReference type="Proteomes" id="UP000030687">
    <property type="component" value="Unassembled WGS sequence"/>
</dbReference>
<feature type="transmembrane region" description="Helical" evidence="1">
    <location>
        <begin position="45"/>
        <end position="69"/>
    </location>
</feature>
<keyword evidence="1" id="KW-1133">Transmembrane helix</keyword>
<feature type="transmembrane region" description="Helical" evidence="1">
    <location>
        <begin position="12"/>
        <end position="33"/>
    </location>
</feature>
<reference evidence="2 3" key="1">
    <citation type="submission" date="2013-10" db="EMBL/GenBank/DDBJ databases">
        <authorList>
            <consortium name="International Citrus Genome Consortium"/>
            <person name="Jenkins J."/>
            <person name="Schmutz J."/>
            <person name="Prochnik S."/>
            <person name="Rokhsar D."/>
            <person name="Gmitter F."/>
            <person name="Ollitrault P."/>
            <person name="Machado M."/>
            <person name="Talon M."/>
            <person name="Wincker P."/>
            <person name="Jaillon O."/>
            <person name="Morgante M."/>
        </authorList>
    </citation>
    <scope>NUCLEOTIDE SEQUENCE</scope>
    <source>
        <strain evidence="3">cv. Clemenules</strain>
    </source>
</reference>
<organism evidence="2 3">
    <name type="scientific">Citrus clementina</name>
    <name type="common">Clementine</name>
    <name type="synonym">Citrus deliciosa x Citrus sinensis</name>
    <dbReference type="NCBI Taxonomy" id="85681"/>
    <lineage>
        <taxon>Eukaryota</taxon>
        <taxon>Viridiplantae</taxon>
        <taxon>Streptophyta</taxon>
        <taxon>Embryophyta</taxon>
        <taxon>Tracheophyta</taxon>
        <taxon>Spermatophyta</taxon>
        <taxon>Magnoliopsida</taxon>
        <taxon>eudicotyledons</taxon>
        <taxon>Gunneridae</taxon>
        <taxon>Pentapetalae</taxon>
        <taxon>rosids</taxon>
        <taxon>malvids</taxon>
        <taxon>Sapindales</taxon>
        <taxon>Rutaceae</taxon>
        <taxon>Aurantioideae</taxon>
        <taxon>Citrus</taxon>
    </lineage>
</organism>
<dbReference type="AlphaFoldDB" id="V4SSL4"/>
<dbReference type="Gramene" id="ESR43692">
    <property type="protein sequence ID" value="ESR43692"/>
    <property type="gene ID" value="CICLE_v10013724mg"/>
</dbReference>
<protein>
    <submittedName>
        <fullName evidence="2">Uncharacterized protein</fullName>
    </submittedName>
</protein>
<dbReference type="KEGG" id="cic:CICLE_v10013724mg"/>
<dbReference type="EMBL" id="KI536861">
    <property type="protein sequence ID" value="ESR43692.1"/>
    <property type="molecule type" value="Genomic_DNA"/>
</dbReference>
<sequence length="72" mass="8190">MSNNLPPLSMAISVHRSELVLVAHMLMLLFFIIQSVHKCSFCSDLLLIVCMRLNYMSHGSVILLLNIYMVSH</sequence>
<proteinExistence type="predicted"/>
<name>V4SSL4_CITCL</name>
<keyword evidence="1" id="KW-0472">Membrane</keyword>
<evidence type="ECO:0000313" key="2">
    <source>
        <dbReference type="EMBL" id="ESR43692.1"/>
    </source>
</evidence>
<keyword evidence="3" id="KW-1185">Reference proteome</keyword>
<evidence type="ECO:0000256" key="1">
    <source>
        <dbReference type="SAM" id="Phobius"/>
    </source>
</evidence>
<dbReference type="InParanoid" id="V4SSL4"/>
<keyword evidence="1" id="KW-0812">Transmembrane</keyword>
<gene>
    <name evidence="2" type="ORF">CICLE_v10013724mg</name>
</gene>
<accession>V4SSL4</accession>
<evidence type="ECO:0000313" key="3">
    <source>
        <dbReference type="Proteomes" id="UP000030687"/>
    </source>
</evidence>